<feature type="binding site" evidence="10">
    <location>
        <position position="164"/>
    </location>
    <ligand>
        <name>substrate</name>
    </ligand>
</feature>
<comment type="cofactor">
    <cofactor evidence="10">
        <name>Mn(2+)</name>
        <dbReference type="ChEBI" id="CHEBI:29035"/>
    </cofactor>
    <text evidence="10">Binds 2 Mn(2+) ions per subunit in a binuclear metal center.</text>
</comment>
<dbReference type="NCBIfam" id="TIGR01854">
    <property type="entry name" value="lipid_A_lpxH"/>
    <property type="match status" value="1"/>
</dbReference>
<comment type="pathway">
    <text evidence="10">Glycolipid biosynthesis; lipid IV(A) biosynthesis; lipid IV(A) from (3R)-3-hydroxytetradecanoyl-[acyl-carrier-protein] and UDP-N-acetyl-alpha-D-glucosamine: step 4/6.</text>
</comment>
<feature type="binding site" evidence="10">
    <location>
        <position position="82"/>
    </location>
    <ligand>
        <name>Mn(2+)</name>
        <dbReference type="ChEBI" id="CHEBI:29035"/>
        <label>2</label>
    </ligand>
</feature>
<feature type="binding site" evidence="10">
    <location>
        <position position="126"/>
    </location>
    <ligand>
        <name>substrate</name>
    </ligand>
</feature>
<feature type="binding site" evidence="10">
    <location>
        <begin position="82"/>
        <end position="83"/>
    </location>
    <ligand>
        <name>substrate</name>
    </ligand>
</feature>
<evidence type="ECO:0000256" key="3">
    <source>
        <dbReference type="ARBA" id="ARBA00022519"/>
    </source>
</evidence>
<dbReference type="Gene3D" id="3.60.21.10">
    <property type="match status" value="1"/>
</dbReference>
<keyword evidence="4 10" id="KW-0441">Lipid A biosynthesis</keyword>
<gene>
    <name evidence="10" type="primary">lpxH</name>
    <name evidence="12" type="ORF">O1D97_02030</name>
</gene>
<keyword evidence="2 10" id="KW-0444">Lipid biosynthesis</keyword>
<reference evidence="12" key="1">
    <citation type="submission" date="2022-12" db="EMBL/GenBank/DDBJ databases">
        <title>Marinomonas 15G1-11 sp. nov, isolated from marine algae.</title>
        <authorList>
            <person name="Butt M."/>
            <person name="Choi D.G."/>
            <person name="Kim J.M."/>
            <person name="Lee J.K."/>
            <person name="Baek J.H."/>
            <person name="Jeon C.O."/>
        </authorList>
    </citation>
    <scope>NUCLEOTIDE SEQUENCE</scope>
    <source>
        <strain evidence="12">15G1-11</strain>
    </source>
</reference>
<dbReference type="EMBL" id="JAPUBN010000006">
    <property type="protein sequence ID" value="MCZ2720455.1"/>
    <property type="molecule type" value="Genomic_DNA"/>
</dbReference>
<evidence type="ECO:0000256" key="6">
    <source>
        <dbReference type="ARBA" id="ARBA00022801"/>
    </source>
</evidence>
<dbReference type="PANTHER" id="PTHR34990">
    <property type="entry name" value="UDP-2,3-DIACYLGLUCOSAMINE HYDROLASE-RELATED"/>
    <property type="match status" value="1"/>
</dbReference>
<evidence type="ECO:0000313" key="12">
    <source>
        <dbReference type="EMBL" id="MCZ2720455.1"/>
    </source>
</evidence>
<dbReference type="InterPro" id="IPR010138">
    <property type="entry name" value="UDP-diacylglucosamine_Hdrlase"/>
</dbReference>
<evidence type="ECO:0000313" key="13">
    <source>
        <dbReference type="Proteomes" id="UP001149719"/>
    </source>
</evidence>
<feature type="binding site" evidence="10">
    <location>
        <position position="118"/>
    </location>
    <ligand>
        <name>Mn(2+)</name>
        <dbReference type="ChEBI" id="CHEBI:29035"/>
        <label>2</label>
    </ligand>
</feature>
<feature type="binding site" evidence="10">
    <location>
        <position position="10"/>
    </location>
    <ligand>
        <name>Mn(2+)</name>
        <dbReference type="ChEBI" id="CHEBI:29035"/>
        <label>1</label>
    </ligand>
</feature>
<dbReference type="NCBIfam" id="NF003743">
    <property type="entry name" value="PRK05340.1"/>
    <property type="match status" value="1"/>
</dbReference>
<accession>A0ABT4JQ20</accession>
<comment type="function">
    <text evidence="10">Hydrolyzes the pyrophosphate bond of UDP-2,3-diacylglucosamine to yield 2,3-diacylglucosamine 1-phosphate (lipid X) and UMP by catalyzing the attack of water at the alpha-P atom. Involved in the biosynthesis of lipid A, a phosphorylated glycolipid that anchors the lipopolysaccharide to the outer membrane of the cell.</text>
</comment>
<comment type="similarity">
    <text evidence="10">Belongs to the LpxH family.</text>
</comment>
<feature type="binding site" evidence="10">
    <location>
        <position position="199"/>
    </location>
    <ligand>
        <name>substrate</name>
    </ligand>
</feature>
<dbReference type="EC" id="3.6.1.54" evidence="10"/>
<keyword evidence="13" id="KW-1185">Reference proteome</keyword>
<evidence type="ECO:0000256" key="5">
    <source>
        <dbReference type="ARBA" id="ARBA00022723"/>
    </source>
</evidence>
<keyword evidence="8 10" id="KW-0472">Membrane</keyword>
<dbReference type="PANTHER" id="PTHR34990:SF1">
    <property type="entry name" value="UDP-2,3-DIACYLGLUCOSAMINE HYDROLASE"/>
    <property type="match status" value="1"/>
</dbReference>
<comment type="caution">
    <text evidence="10">Lacks conserved residue(s) required for the propagation of feature annotation.</text>
</comment>
<keyword evidence="5 10" id="KW-0479">Metal-binding</keyword>
<evidence type="ECO:0000256" key="4">
    <source>
        <dbReference type="ARBA" id="ARBA00022556"/>
    </source>
</evidence>
<dbReference type="SUPFAM" id="SSF56300">
    <property type="entry name" value="Metallo-dependent phosphatases"/>
    <property type="match status" value="1"/>
</dbReference>
<dbReference type="CDD" id="cd07398">
    <property type="entry name" value="MPP_YbbF-LpxH"/>
    <property type="match status" value="1"/>
</dbReference>
<dbReference type="RefSeq" id="WP_269122358.1">
    <property type="nucleotide sequence ID" value="NZ_JAPUBN010000006.1"/>
</dbReference>
<dbReference type="InterPro" id="IPR004843">
    <property type="entry name" value="Calcineurin-like_PHP"/>
</dbReference>
<dbReference type="Pfam" id="PF00149">
    <property type="entry name" value="Metallophos"/>
    <property type="match status" value="1"/>
</dbReference>
<evidence type="ECO:0000256" key="8">
    <source>
        <dbReference type="ARBA" id="ARBA00023136"/>
    </source>
</evidence>
<keyword evidence="9 10" id="KW-0464">Manganese</keyword>
<evidence type="ECO:0000256" key="2">
    <source>
        <dbReference type="ARBA" id="ARBA00022516"/>
    </source>
</evidence>
<protein>
    <recommendedName>
        <fullName evidence="10">UDP-2,3-diacylglucosamine hydrolase</fullName>
        <ecNumber evidence="10">3.6.1.54</ecNumber>
    </recommendedName>
    <alternativeName>
        <fullName evidence="10">UDP-2,3-diacylglucosamine diphosphatase</fullName>
    </alternativeName>
</protein>
<proteinExistence type="inferred from homology"/>
<comment type="catalytic activity">
    <reaction evidence="10">
        <text>UDP-2-N,3-O-bis[(3R)-3-hydroxytetradecanoyl]-alpha-D-glucosamine + H2O = 2-N,3-O-bis[(3R)-3-hydroxytetradecanoyl]-alpha-D-glucosaminyl 1-phosphate + UMP + 2 H(+)</text>
        <dbReference type="Rhea" id="RHEA:25213"/>
        <dbReference type="ChEBI" id="CHEBI:15377"/>
        <dbReference type="ChEBI" id="CHEBI:15378"/>
        <dbReference type="ChEBI" id="CHEBI:57865"/>
        <dbReference type="ChEBI" id="CHEBI:57957"/>
        <dbReference type="ChEBI" id="CHEBI:78847"/>
        <dbReference type="EC" id="3.6.1.54"/>
    </reaction>
</comment>
<name>A0ABT4JQ20_9GAMM</name>
<feature type="binding site" evidence="10">
    <location>
        <position position="201"/>
    </location>
    <ligand>
        <name>Mn(2+)</name>
        <dbReference type="ChEBI" id="CHEBI:29035"/>
        <label>1</label>
    </ligand>
</feature>
<dbReference type="Proteomes" id="UP001149719">
    <property type="component" value="Unassembled WGS sequence"/>
</dbReference>
<keyword evidence="3 10" id="KW-0997">Cell inner membrane</keyword>
<feature type="binding site" evidence="10">
    <location>
        <position position="44"/>
    </location>
    <ligand>
        <name>Mn(2+)</name>
        <dbReference type="ChEBI" id="CHEBI:29035"/>
        <label>1</label>
    </ligand>
</feature>
<feature type="domain" description="Calcineurin-like phosphoesterase" evidence="11">
    <location>
        <begin position="1"/>
        <end position="203"/>
    </location>
</feature>
<keyword evidence="6 10" id="KW-0378">Hydrolase</keyword>
<feature type="binding site" evidence="10">
    <location>
        <position position="8"/>
    </location>
    <ligand>
        <name>Mn(2+)</name>
        <dbReference type="ChEBI" id="CHEBI:29035"/>
        <label>1</label>
    </ligand>
</feature>
<feature type="binding site" evidence="10">
    <location>
        <position position="199"/>
    </location>
    <ligand>
        <name>Mn(2+)</name>
        <dbReference type="ChEBI" id="CHEBI:29035"/>
        <label>2</label>
    </ligand>
</feature>
<comment type="caution">
    <text evidence="12">The sequence shown here is derived from an EMBL/GenBank/DDBJ whole genome shotgun (WGS) entry which is preliminary data.</text>
</comment>
<evidence type="ECO:0000259" key="11">
    <source>
        <dbReference type="Pfam" id="PF00149"/>
    </source>
</evidence>
<dbReference type="HAMAP" id="MF_00575">
    <property type="entry name" value="LpxH"/>
    <property type="match status" value="1"/>
</dbReference>
<sequence>MRRYFISDLHLSDKRLDLIRAFVLLIEQIKKTHDQPTELYILGDFYEAWIGDDYKPEWNKPIIESLVSLNTSHIPVFIMHGNRDFLLGKAWLQQTHASLLTEHSLVYAENQSPILLSHGDEYCTADVEYQSFRAQVRQPEWQETVLSMPLANRLALAEQLRNDSKSMSSDKANDIMDVTETEIINQLNRHQCKVCIHGHTHKPCLHKELNYKRLVLGDWDQDIWVAILEDNKLQQYKADIKSMNNEDDWALSNLCKMHSLII</sequence>
<evidence type="ECO:0000256" key="10">
    <source>
        <dbReference type="HAMAP-Rule" id="MF_00575"/>
    </source>
</evidence>
<keyword evidence="1 10" id="KW-1003">Cell membrane</keyword>
<feature type="binding site" evidence="10">
    <location>
        <position position="171"/>
    </location>
    <ligand>
        <name>substrate</name>
    </ligand>
</feature>
<evidence type="ECO:0000256" key="7">
    <source>
        <dbReference type="ARBA" id="ARBA00023098"/>
    </source>
</evidence>
<comment type="subcellular location">
    <subcellularLocation>
        <location evidence="10">Cell inner membrane</location>
        <topology evidence="10">Peripheral membrane protein</topology>
        <orientation evidence="10">Cytoplasmic side</orientation>
    </subcellularLocation>
</comment>
<dbReference type="InterPro" id="IPR029052">
    <property type="entry name" value="Metallo-depent_PP-like"/>
</dbReference>
<evidence type="ECO:0000256" key="9">
    <source>
        <dbReference type="ARBA" id="ARBA00023211"/>
    </source>
</evidence>
<evidence type="ECO:0000256" key="1">
    <source>
        <dbReference type="ARBA" id="ARBA00022475"/>
    </source>
</evidence>
<feature type="binding site" evidence="10">
    <location>
        <position position="44"/>
    </location>
    <ligand>
        <name>Mn(2+)</name>
        <dbReference type="ChEBI" id="CHEBI:29035"/>
        <label>2</label>
    </ligand>
</feature>
<dbReference type="InterPro" id="IPR043461">
    <property type="entry name" value="LpxH-like"/>
</dbReference>
<dbReference type="GO" id="GO:0016787">
    <property type="term" value="F:hydrolase activity"/>
    <property type="evidence" value="ECO:0007669"/>
    <property type="project" value="UniProtKB-KW"/>
</dbReference>
<organism evidence="12 13">
    <name type="scientific">Marinomonas phaeophyticola</name>
    <dbReference type="NCBI Taxonomy" id="3004091"/>
    <lineage>
        <taxon>Bacteria</taxon>
        <taxon>Pseudomonadati</taxon>
        <taxon>Pseudomonadota</taxon>
        <taxon>Gammaproteobacteria</taxon>
        <taxon>Oceanospirillales</taxon>
        <taxon>Oceanospirillaceae</taxon>
        <taxon>Marinomonas</taxon>
    </lineage>
</organism>
<keyword evidence="7 10" id="KW-0443">Lipid metabolism</keyword>